<proteinExistence type="inferred from homology"/>
<keyword evidence="7" id="KW-0862">Zinc</keyword>
<sequence length="293" mass="31579">MPELPEVESARRVLSEGALGRTITDVDDHDEWVTRPLGPGALRSALVGRRLTAAHRRGKSLWLNTSGRSDDPQDGVDLGLHLGMSGIVVISGPADPAHTLDETAAGHPRIARRLVGGDYRPDREGFADRGAYQRFAVTFDDGGAMRLLDPRRLSRVRLDPDIDALGPDALDLDPSAFRRTVTAGRRVSTAPIKARLLDQSVLAGVGNLLADEALWRARIGPGRAVDTLTARELDRLAVALQDALGDALDRGGVHTGEIIPFRKAGQRCPRCGAEMVTGTVGGRTTWWCPKEQT</sequence>
<evidence type="ECO:0000256" key="7">
    <source>
        <dbReference type="ARBA" id="ARBA00022833"/>
    </source>
</evidence>
<keyword evidence="11" id="KW-0511">Multifunctional enzyme</keyword>
<dbReference type="EMBL" id="SZZH01000001">
    <property type="protein sequence ID" value="TKV61032.1"/>
    <property type="molecule type" value="Genomic_DNA"/>
</dbReference>
<comment type="caution">
    <text evidence="16">The sequence shown here is derived from an EMBL/GenBank/DDBJ whole genome shotgun (WGS) entry which is preliminary data.</text>
</comment>
<dbReference type="PANTHER" id="PTHR22993">
    <property type="entry name" value="FORMAMIDOPYRIMIDINE-DNA GLYCOSYLASE"/>
    <property type="match status" value="1"/>
</dbReference>
<comment type="similarity">
    <text evidence="2">Belongs to the FPG family.</text>
</comment>
<dbReference type="SUPFAM" id="SSF46946">
    <property type="entry name" value="S13-like H2TH domain"/>
    <property type="match status" value="1"/>
</dbReference>
<dbReference type="InterPro" id="IPR000214">
    <property type="entry name" value="Znf_DNA_glyclase/AP_lyase"/>
</dbReference>
<evidence type="ECO:0000256" key="6">
    <source>
        <dbReference type="ARBA" id="ARBA00022801"/>
    </source>
</evidence>
<keyword evidence="3" id="KW-0479">Metal-binding</keyword>
<name>A0A4U6QLK4_9ACTN</name>
<dbReference type="InterPro" id="IPR012319">
    <property type="entry name" value="FPG_cat"/>
</dbReference>
<comment type="catalytic activity">
    <reaction evidence="1">
        <text>Hydrolysis of DNA containing ring-opened 7-methylguanine residues, releasing 2,6-diamino-4-hydroxy-5-(N-methyl)formamidopyrimidine.</text>
        <dbReference type="EC" id="3.2.2.23"/>
    </reaction>
</comment>
<dbReference type="GO" id="GO:0016829">
    <property type="term" value="F:lyase activity"/>
    <property type="evidence" value="ECO:0007669"/>
    <property type="project" value="UniProtKB-KW"/>
</dbReference>
<dbReference type="SMART" id="SM01232">
    <property type="entry name" value="H2TH"/>
    <property type="match status" value="1"/>
</dbReference>
<dbReference type="InterPro" id="IPR010979">
    <property type="entry name" value="Ribosomal_uS13-like_H2TH"/>
</dbReference>
<dbReference type="AlphaFoldDB" id="A0A4U6QLK4"/>
<protein>
    <submittedName>
        <fullName evidence="16">Formamidopyrimidine-DNA glycosylase</fullName>
    </submittedName>
</protein>
<dbReference type="PROSITE" id="PS51066">
    <property type="entry name" value="ZF_FPG_2"/>
    <property type="match status" value="1"/>
</dbReference>
<evidence type="ECO:0000256" key="11">
    <source>
        <dbReference type="ARBA" id="ARBA00023268"/>
    </source>
</evidence>
<dbReference type="InterPro" id="IPR035937">
    <property type="entry name" value="FPG_N"/>
</dbReference>
<dbReference type="Gene3D" id="1.10.8.50">
    <property type="match status" value="1"/>
</dbReference>
<keyword evidence="5 13" id="KW-0863">Zinc-finger</keyword>
<dbReference type="GO" id="GO:0034039">
    <property type="term" value="F:8-oxo-7,8-dihydroguanine DNA N-glycosylase activity"/>
    <property type="evidence" value="ECO:0007669"/>
    <property type="project" value="TreeGrafter"/>
</dbReference>
<evidence type="ECO:0000256" key="13">
    <source>
        <dbReference type="PROSITE-ProRule" id="PRU00391"/>
    </source>
</evidence>
<dbReference type="Gene3D" id="3.20.190.10">
    <property type="entry name" value="MutM-like, N-terminal"/>
    <property type="match status" value="1"/>
</dbReference>
<keyword evidence="4" id="KW-0227">DNA damage</keyword>
<dbReference type="PROSITE" id="PS51068">
    <property type="entry name" value="FPG_CAT"/>
    <property type="match status" value="1"/>
</dbReference>
<evidence type="ECO:0000256" key="5">
    <source>
        <dbReference type="ARBA" id="ARBA00022771"/>
    </source>
</evidence>
<dbReference type="GO" id="GO:0003684">
    <property type="term" value="F:damaged DNA binding"/>
    <property type="evidence" value="ECO:0007669"/>
    <property type="project" value="InterPro"/>
</dbReference>
<evidence type="ECO:0000256" key="9">
    <source>
        <dbReference type="ARBA" id="ARBA00023204"/>
    </source>
</evidence>
<evidence type="ECO:0000256" key="10">
    <source>
        <dbReference type="ARBA" id="ARBA00023239"/>
    </source>
</evidence>
<accession>A0A4U6QLK4</accession>
<dbReference type="RefSeq" id="WP_137448335.1">
    <property type="nucleotide sequence ID" value="NZ_SZZH01000001.1"/>
</dbReference>
<dbReference type="CDD" id="cd08972">
    <property type="entry name" value="PF_Nei_N"/>
    <property type="match status" value="1"/>
</dbReference>
<gene>
    <name evidence="16" type="ORF">FDO65_05120</name>
</gene>
<organism evidence="16 17">
    <name type="scientific">Nakamurella flava</name>
    <dbReference type="NCBI Taxonomy" id="2576308"/>
    <lineage>
        <taxon>Bacteria</taxon>
        <taxon>Bacillati</taxon>
        <taxon>Actinomycetota</taxon>
        <taxon>Actinomycetes</taxon>
        <taxon>Nakamurellales</taxon>
        <taxon>Nakamurellaceae</taxon>
        <taxon>Nakamurella</taxon>
    </lineage>
</organism>
<evidence type="ECO:0000313" key="16">
    <source>
        <dbReference type="EMBL" id="TKV61032.1"/>
    </source>
</evidence>
<evidence type="ECO:0000256" key="3">
    <source>
        <dbReference type="ARBA" id="ARBA00022723"/>
    </source>
</evidence>
<feature type="domain" description="FPG-type" evidence="14">
    <location>
        <begin position="259"/>
        <end position="293"/>
    </location>
</feature>
<dbReference type="InterPro" id="IPR015886">
    <property type="entry name" value="H2TH_FPG"/>
</dbReference>
<evidence type="ECO:0000259" key="14">
    <source>
        <dbReference type="PROSITE" id="PS51066"/>
    </source>
</evidence>
<dbReference type="Pfam" id="PF01149">
    <property type="entry name" value="Fapy_DNA_glyco"/>
    <property type="match status" value="1"/>
</dbReference>
<dbReference type="SUPFAM" id="SSF57716">
    <property type="entry name" value="Glucocorticoid receptor-like (DNA-binding domain)"/>
    <property type="match status" value="1"/>
</dbReference>
<keyword evidence="9" id="KW-0234">DNA repair</keyword>
<evidence type="ECO:0000259" key="15">
    <source>
        <dbReference type="PROSITE" id="PS51068"/>
    </source>
</evidence>
<keyword evidence="10" id="KW-0456">Lyase</keyword>
<dbReference type="GO" id="GO:0008270">
    <property type="term" value="F:zinc ion binding"/>
    <property type="evidence" value="ECO:0007669"/>
    <property type="project" value="UniProtKB-KW"/>
</dbReference>
<dbReference type="SUPFAM" id="SSF81624">
    <property type="entry name" value="N-terminal domain of MutM-like DNA repair proteins"/>
    <property type="match status" value="1"/>
</dbReference>
<keyword evidence="8" id="KW-0238">DNA-binding</keyword>
<evidence type="ECO:0000313" key="17">
    <source>
        <dbReference type="Proteomes" id="UP000306985"/>
    </source>
</evidence>
<keyword evidence="12" id="KW-0326">Glycosidase</keyword>
<evidence type="ECO:0000256" key="2">
    <source>
        <dbReference type="ARBA" id="ARBA00009409"/>
    </source>
</evidence>
<dbReference type="Proteomes" id="UP000306985">
    <property type="component" value="Unassembled WGS sequence"/>
</dbReference>
<keyword evidence="17" id="KW-1185">Reference proteome</keyword>
<dbReference type="OrthoDB" id="9800855at2"/>
<dbReference type="GO" id="GO:0006284">
    <property type="term" value="P:base-excision repair"/>
    <property type="evidence" value="ECO:0007669"/>
    <property type="project" value="InterPro"/>
</dbReference>
<evidence type="ECO:0000256" key="4">
    <source>
        <dbReference type="ARBA" id="ARBA00022763"/>
    </source>
</evidence>
<dbReference type="PANTHER" id="PTHR22993:SF9">
    <property type="entry name" value="FORMAMIDOPYRIMIDINE-DNA GLYCOSYLASE"/>
    <property type="match status" value="1"/>
</dbReference>
<reference evidence="16 17" key="1">
    <citation type="submission" date="2019-05" db="EMBL/GenBank/DDBJ databases">
        <title>Nakamurella sp. N5BH11, whole genome shotgun sequence.</title>
        <authorList>
            <person name="Tuo L."/>
        </authorList>
    </citation>
    <scope>NUCLEOTIDE SEQUENCE [LARGE SCALE GENOMIC DNA]</scope>
    <source>
        <strain evidence="16 17">N5BH11</strain>
    </source>
</reference>
<dbReference type="GO" id="GO:0003906">
    <property type="term" value="F:DNA-(apurinic or apyrimidinic site) endonuclease activity"/>
    <property type="evidence" value="ECO:0007669"/>
    <property type="project" value="InterPro"/>
</dbReference>
<dbReference type="SMART" id="SM00898">
    <property type="entry name" value="Fapy_DNA_glyco"/>
    <property type="match status" value="1"/>
</dbReference>
<evidence type="ECO:0000256" key="12">
    <source>
        <dbReference type="ARBA" id="ARBA00023295"/>
    </source>
</evidence>
<feature type="domain" description="Formamidopyrimidine-DNA glycosylase catalytic" evidence="15">
    <location>
        <begin position="2"/>
        <end position="154"/>
    </location>
</feature>
<dbReference type="Pfam" id="PF06831">
    <property type="entry name" value="H2TH"/>
    <property type="match status" value="1"/>
</dbReference>
<evidence type="ECO:0000256" key="8">
    <source>
        <dbReference type="ARBA" id="ARBA00023125"/>
    </source>
</evidence>
<keyword evidence="6" id="KW-0378">Hydrolase</keyword>
<evidence type="ECO:0000256" key="1">
    <source>
        <dbReference type="ARBA" id="ARBA00001668"/>
    </source>
</evidence>